<name>A0A9P6NJI6_9BASI</name>
<feature type="compositionally biased region" description="Pro residues" evidence="6">
    <location>
        <begin position="208"/>
        <end position="217"/>
    </location>
</feature>
<evidence type="ECO:0000256" key="4">
    <source>
        <dbReference type="ARBA" id="ARBA00022989"/>
    </source>
</evidence>
<dbReference type="EMBL" id="MU167251">
    <property type="protein sequence ID" value="KAG0147148.1"/>
    <property type="molecule type" value="Genomic_DNA"/>
</dbReference>
<feature type="transmembrane region" description="Helical" evidence="7">
    <location>
        <begin position="784"/>
        <end position="808"/>
    </location>
</feature>
<feature type="compositionally biased region" description="Acidic residues" evidence="6">
    <location>
        <begin position="154"/>
        <end position="172"/>
    </location>
</feature>
<dbReference type="Proteomes" id="UP000886653">
    <property type="component" value="Unassembled WGS sequence"/>
</dbReference>
<evidence type="ECO:0000256" key="3">
    <source>
        <dbReference type="ARBA" id="ARBA00022692"/>
    </source>
</evidence>
<evidence type="ECO:0000313" key="8">
    <source>
        <dbReference type="EMBL" id="KAG0147148.1"/>
    </source>
</evidence>
<dbReference type="InterPro" id="IPR008010">
    <property type="entry name" value="Tatp1"/>
</dbReference>
<keyword evidence="4 7" id="KW-1133">Transmembrane helix</keyword>
<feature type="compositionally biased region" description="Polar residues" evidence="6">
    <location>
        <begin position="271"/>
        <end position="290"/>
    </location>
</feature>
<feature type="transmembrane region" description="Helical" evidence="7">
    <location>
        <begin position="496"/>
        <end position="518"/>
    </location>
</feature>
<dbReference type="PANTHER" id="PTHR13317">
    <property type="entry name" value="TRANSMEMBRANE ANTERIOR POSTERIOR TRANSFORMATION PROTEIN 1 HOMOLOG"/>
    <property type="match status" value="1"/>
</dbReference>
<comment type="similarity">
    <text evidence="2">Belongs to the TAPT1 family.</text>
</comment>
<dbReference type="PANTHER" id="PTHR13317:SF4">
    <property type="entry name" value="TRANSMEMBRANE ANTERIOR POSTERIOR TRANSFORMATION PROTEIN 1 HOMOLOG"/>
    <property type="match status" value="1"/>
</dbReference>
<evidence type="ECO:0000256" key="1">
    <source>
        <dbReference type="ARBA" id="ARBA00004141"/>
    </source>
</evidence>
<reference evidence="8" key="1">
    <citation type="submission" date="2013-11" db="EMBL/GenBank/DDBJ databases">
        <title>Genome sequence of the fusiform rust pathogen reveals effectors for host alternation and coevolution with pine.</title>
        <authorList>
            <consortium name="DOE Joint Genome Institute"/>
            <person name="Smith K."/>
            <person name="Pendleton A."/>
            <person name="Kubisiak T."/>
            <person name="Anderson C."/>
            <person name="Salamov A."/>
            <person name="Aerts A."/>
            <person name="Riley R."/>
            <person name="Clum A."/>
            <person name="Lindquist E."/>
            <person name="Ence D."/>
            <person name="Campbell M."/>
            <person name="Kronenberg Z."/>
            <person name="Feau N."/>
            <person name="Dhillon B."/>
            <person name="Hamelin R."/>
            <person name="Burleigh J."/>
            <person name="Smith J."/>
            <person name="Yandell M."/>
            <person name="Nelson C."/>
            <person name="Grigoriev I."/>
            <person name="Davis J."/>
        </authorList>
    </citation>
    <scope>NUCLEOTIDE SEQUENCE</scope>
    <source>
        <strain evidence="8">G11</strain>
    </source>
</reference>
<feature type="compositionally biased region" description="Polar residues" evidence="6">
    <location>
        <begin position="45"/>
        <end position="70"/>
    </location>
</feature>
<dbReference type="OrthoDB" id="2500787at2759"/>
<keyword evidence="9" id="KW-1185">Reference proteome</keyword>
<feature type="compositionally biased region" description="Acidic residues" evidence="6">
    <location>
        <begin position="183"/>
        <end position="195"/>
    </location>
</feature>
<feature type="region of interest" description="Disordered" evidence="6">
    <location>
        <begin position="1"/>
        <end position="297"/>
    </location>
</feature>
<organism evidence="8 9">
    <name type="scientific">Cronartium quercuum f. sp. fusiforme G11</name>
    <dbReference type="NCBI Taxonomy" id="708437"/>
    <lineage>
        <taxon>Eukaryota</taxon>
        <taxon>Fungi</taxon>
        <taxon>Dikarya</taxon>
        <taxon>Basidiomycota</taxon>
        <taxon>Pucciniomycotina</taxon>
        <taxon>Pucciniomycetes</taxon>
        <taxon>Pucciniales</taxon>
        <taxon>Coleosporiaceae</taxon>
        <taxon>Cronartium</taxon>
    </lineage>
</organism>
<feature type="compositionally biased region" description="Acidic residues" evidence="6">
    <location>
        <begin position="135"/>
        <end position="146"/>
    </location>
</feature>
<feature type="compositionally biased region" description="Low complexity" evidence="6">
    <location>
        <begin position="1"/>
        <end position="19"/>
    </location>
</feature>
<evidence type="ECO:0000256" key="6">
    <source>
        <dbReference type="SAM" id="MobiDB-lite"/>
    </source>
</evidence>
<keyword evidence="3 7" id="KW-0812">Transmembrane</keyword>
<comment type="caution">
    <text evidence="8">The sequence shown here is derived from an EMBL/GenBank/DDBJ whole genome shotgun (WGS) entry which is preliminary data.</text>
</comment>
<dbReference type="GO" id="GO:0005789">
    <property type="term" value="C:endoplasmic reticulum membrane"/>
    <property type="evidence" value="ECO:0007669"/>
    <property type="project" value="TreeGrafter"/>
</dbReference>
<dbReference type="Pfam" id="PF05346">
    <property type="entry name" value="DUF747"/>
    <property type="match status" value="1"/>
</dbReference>
<feature type="compositionally biased region" description="Polar residues" evidence="6">
    <location>
        <begin position="227"/>
        <end position="238"/>
    </location>
</feature>
<sequence>MDSSTSTSPSPSVSHTNSPILIPSSTEHSFIPSAKPETKKLSLVPSRTTFSSESDNPDQSYDTVQLNDLSDSIPFPKLRTSPENEDPDSEALDSPVPRTLFRHASEPLPTTQLDCDEAEEEHGVSVYAQSHLSESPDEQPENENSDDLGRRSDYDDEDEDEDRLTLDDETGSEDGSVCHPDLAECEADDDEDEDNCSTPVDNSELFPSSPPPSPPPLDLCRKFSGPPTESCSQTSTPLKTPRRMSTHGATLLSPGSDIIDNSMLDEERPKSTQAWRLSSQLDLSDSPEASNRTHRHGAKRARALSNLLSFSLWDHLKYEIGTADDEHLAELLKTTNQRSERVSNFLNVPIAIEKMITIGLIICLDAFFSAFTILPIKFFLSLYRLISNLICRFWSAFRRKANRPRLARLKISNKIDLMQGLLIILVCVTLHHITDASRMYHLVRGQETIKLYVIFNVLEIADRLCCSFVQDILDSLFSPSTLSRRTDGSQPRLKPIFLFILAFIFTVAHTLVLFYQLVSLNVAINSYDHSLITLLISNQFVEIKGSVFKKFEKENLFQMSCADIVERFQIALMLTIIAFRNMIELWDSASTTAAPSFTPSHAYSHTYQYLPTSFKIFPSLSLLQTIFMPPIIVILSEVIVDWLKHAFITKFNHIRPTVYGRFIDVLCIDLAGDDKGYGARKIKPFVDKSPAVSRRMGFSVFPICCLTVRVIFQAWDMISEVSNDDYATPGPPCTPTEMLLTLKYNLARSPLVPTSLKSWLPSSPPIPPITSPSTSAFSCFQLNLLLSLSVLIGLSFLILTKLFLGIWLRLYAEDRLRSLEERVVEDELNDRGRMPIGTSEAELRKEREECKLIASKSFDVPPQAGGKGGAKIPMEELGRFDMVRSRIW</sequence>
<accession>A0A9P6NJI6</accession>
<protein>
    <submittedName>
        <fullName evidence="8">Uncharacterized protein</fullName>
    </submittedName>
</protein>
<dbReference type="AlphaFoldDB" id="A0A9P6NJI6"/>
<evidence type="ECO:0000256" key="5">
    <source>
        <dbReference type="ARBA" id="ARBA00023136"/>
    </source>
</evidence>
<gene>
    <name evidence="8" type="ORF">CROQUDRAFT_62025</name>
</gene>
<evidence type="ECO:0000256" key="2">
    <source>
        <dbReference type="ARBA" id="ARBA00008803"/>
    </source>
</evidence>
<evidence type="ECO:0000256" key="7">
    <source>
        <dbReference type="SAM" id="Phobius"/>
    </source>
</evidence>
<proteinExistence type="inferred from homology"/>
<evidence type="ECO:0000313" key="9">
    <source>
        <dbReference type="Proteomes" id="UP000886653"/>
    </source>
</evidence>
<keyword evidence="5 7" id="KW-0472">Membrane</keyword>
<feature type="transmembrane region" description="Helical" evidence="7">
    <location>
        <begin position="355"/>
        <end position="374"/>
    </location>
</feature>
<comment type="subcellular location">
    <subcellularLocation>
        <location evidence="1">Membrane</location>
        <topology evidence="1">Multi-pass membrane protein</topology>
    </subcellularLocation>
</comment>